<evidence type="ECO:0000313" key="2">
    <source>
        <dbReference type="Proteomes" id="UP001420932"/>
    </source>
</evidence>
<organism evidence="1 2">
    <name type="scientific">Stephania yunnanensis</name>
    <dbReference type="NCBI Taxonomy" id="152371"/>
    <lineage>
        <taxon>Eukaryota</taxon>
        <taxon>Viridiplantae</taxon>
        <taxon>Streptophyta</taxon>
        <taxon>Embryophyta</taxon>
        <taxon>Tracheophyta</taxon>
        <taxon>Spermatophyta</taxon>
        <taxon>Magnoliopsida</taxon>
        <taxon>Ranunculales</taxon>
        <taxon>Menispermaceae</taxon>
        <taxon>Menispermoideae</taxon>
        <taxon>Cissampelideae</taxon>
        <taxon>Stephania</taxon>
    </lineage>
</organism>
<protein>
    <submittedName>
        <fullName evidence="1">Uncharacterized protein</fullName>
    </submittedName>
</protein>
<reference evidence="1 2" key="1">
    <citation type="submission" date="2024-01" db="EMBL/GenBank/DDBJ databases">
        <title>Genome assemblies of Stephania.</title>
        <authorList>
            <person name="Yang L."/>
        </authorList>
    </citation>
    <scope>NUCLEOTIDE SEQUENCE [LARGE SCALE GENOMIC DNA]</scope>
    <source>
        <strain evidence="1">YNDBR</strain>
        <tissue evidence="1">Leaf</tissue>
    </source>
</reference>
<sequence>MCLARPSIVRACLSLPLHHSALYPLCVLVSISSDLLLSVRLCITLLVNRDPAVHACLCTTNHHHNQCVLVIDLHYYAAPVCSALVRFVQPQICG</sequence>
<keyword evidence="2" id="KW-1185">Reference proteome</keyword>
<accession>A0AAP0IH38</accession>
<comment type="caution">
    <text evidence="1">The sequence shown here is derived from an EMBL/GenBank/DDBJ whole genome shotgun (WGS) entry which is preliminary data.</text>
</comment>
<evidence type="ECO:0000313" key="1">
    <source>
        <dbReference type="EMBL" id="KAK9114347.1"/>
    </source>
</evidence>
<name>A0AAP0IH38_9MAGN</name>
<gene>
    <name evidence="1" type="ORF">Syun_021144</name>
</gene>
<dbReference type="AlphaFoldDB" id="A0AAP0IH38"/>
<proteinExistence type="predicted"/>
<dbReference type="EMBL" id="JBBNAF010000009">
    <property type="protein sequence ID" value="KAK9114347.1"/>
    <property type="molecule type" value="Genomic_DNA"/>
</dbReference>
<dbReference type="Proteomes" id="UP001420932">
    <property type="component" value="Unassembled WGS sequence"/>
</dbReference>